<organism evidence="1 2">
    <name type="scientific">Sphagnum jensenii</name>
    <dbReference type="NCBI Taxonomy" id="128206"/>
    <lineage>
        <taxon>Eukaryota</taxon>
        <taxon>Viridiplantae</taxon>
        <taxon>Streptophyta</taxon>
        <taxon>Embryophyta</taxon>
        <taxon>Bryophyta</taxon>
        <taxon>Sphagnophytina</taxon>
        <taxon>Sphagnopsida</taxon>
        <taxon>Sphagnales</taxon>
        <taxon>Sphagnaceae</taxon>
        <taxon>Sphagnum</taxon>
    </lineage>
</organism>
<evidence type="ECO:0000313" key="1">
    <source>
        <dbReference type="EMBL" id="CAK9859909.1"/>
    </source>
</evidence>
<accession>A0ABP1ABI6</accession>
<dbReference type="Proteomes" id="UP001497522">
    <property type="component" value="Chromosome 10"/>
</dbReference>
<dbReference type="EMBL" id="OZ023711">
    <property type="protein sequence ID" value="CAK9859909.1"/>
    <property type="molecule type" value="Genomic_DNA"/>
</dbReference>
<sequence length="87" mass="9939">MWRFSSVKSNGEEYDPAAIQHDWSSSQSWMSPVYDDTAICGAEEDTMLNGLVLAGCIILVRECLVQSFYSESFCCYESYPLYVSLWQ</sequence>
<name>A0ABP1ABI6_9BRYO</name>
<reference evidence="1" key="1">
    <citation type="submission" date="2024-03" db="EMBL/GenBank/DDBJ databases">
        <authorList>
            <consortium name="ELIXIR-Norway"/>
            <consortium name="Elixir Norway"/>
        </authorList>
    </citation>
    <scope>NUCLEOTIDE SEQUENCE</scope>
</reference>
<proteinExistence type="predicted"/>
<evidence type="ECO:0000313" key="2">
    <source>
        <dbReference type="Proteomes" id="UP001497522"/>
    </source>
</evidence>
<keyword evidence="2" id="KW-1185">Reference proteome</keyword>
<gene>
    <name evidence="1" type="ORF">CSSPJE1EN2_LOCUS2904</name>
</gene>
<protein>
    <recommendedName>
        <fullName evidence="3">NADH-plastoquinone oxidoreductase subunit K</fullName>
    </recommendedName>
</protein>
<evidence type="ECO:0008006" key="3">
    <source>
        <dbReference type="Google" id="ProtNLM"/>
    </source>
</evidence>